<dbReference type="Proteomes" id="UP000617355">
    <property type="component" value="Unassembled WGS sequence"/>
</dbReference>
<gene>
    <name evidence="3" type="primary">soxW</name>
    <name evidence="3" type="ORF">GCM10011358_01310</name>
</gene>
<evidence type="ECO:0000259" key="2">
    <source>
        <dbReference type="Pfam" id="PF13098"/>
    </source>
</evidence>
<comment type="caution">
    <text evidence="3">The sequence shown here is derived from an EMBL/GenBank/DDBJ whole genome shotgun (WGS) entry which is preliminary data.</text>
</comment>
<protein>
    <submittedName>
        <fullName evidence="3">Thioredoxin</fullName>
    </submittedName>
</protein>
<dbReference type="CDD" id="cd02951">
    <property type="entry name" value="SoxW"/>
    <property type="match status" value="1"/>
</dbReference>
<accession>A0ABQ1QAV3</accession>
<keyword evidence="1" id="KW-0732">Signal</keyword>
<keyword evidence="4" id="KW-1185">Reference proteome</keyword>
<feature type="signal peptide" evidence="1">
    <location>
        <begin position="1"/>
        <end position="27"/>
    </location>
</feature>
<evidence type="ECO:0000256" key="1">
    <source>
        <dbReference type="SAM" id="SignalP"/>
    </source>
</evidence>
<reference evidence="4" key="1">
    <citation type="journal article" date="2019" name="Int. J. Syst. Evol. Microbiol.">
        <title>The Global Catalogue of Microorganisms (GCM) 10K type strain sequencing project: providing services to taxonomists for standard genome sequencing and annotation.</title>
        <authorList>
            <consortium name="The Broad Institute Genomics Platform"/>
            <consortium name="The Broad Institute Genome Sequencing Center for Infectious Disease"/>
            <person name="Wu L."/>
            <person name="Ma J."/>
        </authorList>
    </citation>
    <scope>NUCLEOTIDE SEQUENCE [LARGE SCALE GENOMIC DNA]</scope>
    <source>
        <strain evidence="4">CGMCC 1.12922</strain>
    </source>
</reference>
<dbReference type="EMBL" id="BMGI01000001">
    <property type="protein sequence ID" value="GGD20466.1"/>
    <property type="molecule type" value="Genomic_DNA"/>
</dbReference>
<dbReference type="InterPro" id="IPR041737">
    <property type="entry name" value="SoxW"/>
</dbReference>
<evidence type="ECO:0000313" key="4">
    <source>
        <dbReference type="Proteomes" id="UP000617355"/>
    </source>
</evidence>
<dbReference type="InterPro" id="IPR012336">
    <property type="entry name" value="Thioredoxin-like_fold"/>
</dbReference>
<organism evidence="3 4">
    <name type="scientific">Sinisalibacter lacisalsi</name>
    <dbReference type="NCBI Taxonomy" id="1526570"/>
    <lineage>
        <taxon>Bacteria</taxon>
        <taxon>Pseudomonadati</taxon>
        <taxon>Pseudomonadota</taxon>
        <taxon>Alphaproteobacteria</taxon>
        <taxon>Rhodobacterales</taxon>
        <taxon>Roseobacteraceae</taxon>
        <taxon>Sinisalibacter</taxon>
    </lineage>
</organism>
<feature type="domain" description="Thioredoxin-like fold" evidence="2">
    <location>
        <begin position="57"/>
        <end position="140"/>
    </location>
</feature>
<sequence length="193" mass="21670">MIGYALKQGLRALAASAILALAGPAIAEVPLGDDGLHKPDWLQETFLDLREDLADANAAGKRMMIIIEQRGCIYCTKMHEKIFPNPDIDAMIRESFFVVQVNLYGDLEVTDFDGTVLSEKDTARRWNTVFTPTMIFLPEEVPEGVTAISAASAVMPGAFERATTLAMFTWVRDKEYDNIEFQRYFAENFYAQE</sequence>
<feature type="chain" id="PRO_5045314817" evidence="1">
    <location>
        <begin position="28"/>
        <end position="193"/>
    </location>
</feature>
<dbReference type="InterPro" id="IPR036249">
    <property type="entry name" value="Thioredoxin-like_sf"/>
</dbReference>
<dbReference type="Gene3D" id="3.40.30.10">
    <property type="entry name" value="Glutaredoxin"/>
    <property type="match status" value="1"/>
</dbReference>
<proteinExistence type="predicted"/>
<dbReference type="Pfam" id="PF13098">
    <property type="entry name" value="Thioredoxin_2"/>
    <property type="match status" value="1"/>
</dbReference>
<dbReference type="RefSeq" id="WP_188525684.1">
    <property type="nucleotide sequence ID" value="NZ_BMGI01000001.1"/>
</dbReference>
<dbReference type="SUPFAM" id="SSF52833">
    <property type="entry name" value="Thioredoxin-like"/>
    <property type="match status" value="1"/>
</dbReference>
<name>A0ABQ1QAV3_9RHOB</name>
<evidence type="ECO:0000313" key="3">
    <source>
        <dbReference type="EMBL" id="GGD20466.1"/>
    </source>
</evidence>